<name>A0ACB9QNL3_9MYRT</name>
<comment type="caution">
    <text evidence="1">The sequence shown here is derived from an EMBL/GenBank/DDBJ whole genome shotgun (WGS) entry which is preliminary data.</text>
</comment>
<sequence>MVAGARGNGRTGASVRVDYAVLIKEIRPWPPSPMLRSIHSVLIHWENGSGRNSGSTKSVVPILGSGDNGDGRIEFNEVFRLSLRLRRDLAKSGNSDVFVKNILEFNLYEPRMDSIPKGQLVGTATVNLAEYGIVKEPLDVGISFKCKRSFRNMSQPILYIRVQPVDKSGHHVLPQASSVASAESESVSTLGNEEYLDEVASTSFSDEDEEIRSSSSGVANGSSPRKIQQVNFDTEASSIVTEGCLKESEYVDVPIHGVEDDVSEGKGMHNVSTVESVESPSVAFEGGDLRQDDKDLLLYTQSPRIYKLSKRKDEKVYPNDKKLSPLEAKVQQLEKKIQVLEGELSEAATMEAALFSMSAEHGGSVSKVHTPARRLSRFYRHACGRLSNSKRTNTARSIISGLIFAARASGSDVPRLTYWLTNSVMLRAIVSQTILKGKSSSLKSESFRNKNGDKTYGKTSDEEVTYEFISGLENVEGWIFSRIVESLWWQSLTPHMQYSVAKSVGMRASPGSAKSNKKVMHAEELDQVDVSMEIWKRAFKDACGRLCPIRGGGHECGCLLVLAKLVMEQLVVRLDVAMFNAILRESSDEIPTDPLSDPISDPSVLPIPPAKSSFRAGALLKNAIGNWSRWLTDLFGLEEEENELCEDGEYLDVVDRPDISMKLFRLLNALSDLMMLPKDMLLDKAIRKEVCPLLSDPLIKRVLYNFLPDEFCPDPIPDSLMYSLERETWPDEEESVNHHPLKATSTLYHPPPATSITVITGDDGGKSELRRSRSSLIDKANTSDDELDELNSPWSSILSSGLFSPSVSASKPTCLLSVTNRWGDQHAVRYELLRDIWSNYE</sequence>
<keyword evidence="2" id="KW-1185">Reference proteome</keyword>
<organism evidence="1 2">
    <name type="scientific">Melastoma candidum</name>
    <dbReference type="NCBI Taxonomy" id="119954"/>
    <lineage>
        <taxon>Eukaryota</taxon>
        <taxon>Viridiplantae</taxon>
        <taxon>Streptophyta</taxon>
        <taxon>Embryophyta</taxon>
        <taxon>Tracheophyta</taxon>
        <taxon>Spermatophyta</taxon>
        <taxon>Magnoliopsida</taxon>
        <taxon>eudicotyledons</taxon>
        <taxon>Gunneridae</taxon>
        <taxon>Pentapetalae</taxon>
        <taxon>rosids</taxon>
        <taxon>malvids</taxon>
        <taxon>Myrtales</taxon>
        <taxon>Melastomataceae</taxon>
        <taxon>Melastomatoideae</taxon>
        <taxon>Melastomateae</taxon>
        <taxon>Melastoma</taxon>
    </lineage>
</organism>
<protein>
    <submittedName>
        <fullName evidence="1">Uncharacterized protein</fullName>
    </submittedName>
</protein>
<proteinExistence type="predicted"/>
<evidence type="ECO:0000313" key="1">
    <source>
        <dbReference type="EMBL" id="KAI4366920.1"/>
    </source>
</evidence>
<reference evidence="2" key="1">
    <citation type="journal article" date="2023" name="Front. Plant Sci.">
        <title>Chromosomal-level genome assembly of Melastoma candidum provides insights into trichome evolution.</title>
        <authorList>
            <person name="Zhong Y."/>
            <person name="Wu W."/>
            <person name="Sun C."/>
            <person name="Zou P."/>
            <person name="Liu Y."/>
            <person name="Dai S."/>
            <person name="Zhou R."/>
        </authorList>
    </citation>
    <scope>NUCLEOTIDE SEQUENCE [LARGE SCALE GENOMIC DNA]</scope>
</reference>
<gene>
    <name evidence="1" type="ORF">MLD38_022721</name>
</gene>
<dbReference type="EMBL" id="CM042885">
    <property type="protein sequence ID" value="KAI4366920.1"/>
    <property type="molecule type" value="Genomic_DNA"/>
</dbReference>
<accession>A0ACB9QNL3</accession>
<evidence type="ECO:0000313" key="2">
    <source>
        <dbReference type="Proteomes" id="UP001057402"/>
    </source>
</evidence>
<dbReference type="Proteomes" id="UP001057402">
    <property type="component" value="Chromosome 6"/>
</dbReference>